<feature type="non-terminal residue" evidence="4">
    <location>
        <position position="1"/>
    </location>
</feature>
<evidence type="ECO:0000256" key="2">
    <source>
        <dbReference type="ARBA" id="ARBA00022840"/>
    </source>
</evidence>
<keyword evidence="3" id="KW-0238">DNA-binding</keyword>
<gene>
    <name evidence="4" type="ORF">O4220_27820</name>
</gene>
<evidence type="ECO:0000256" key="1">
    <source>
        <dbReference type="ARBA" id="ARBA00022741"/>
    </source>
</evidence>
<comment type="caution">
    <text evidence="4">The sequence shown here is derived from an EMBL/GenBank/DDBJ whole genome shotgun (WGS) entry which is preliminary data.</text>
</comment>
<feature type="non-terminal residue" evidence="4">
    <location>
        <position position="69"/>
    </location>
</feature>
<dbReference type="Gene3D" id="3.40.50.300">
    <property type="entry name" value="P-loop containing nucleotide triphosphate hydrolases"/>
    <property type="match status" value="1"/>
</dbReference>
<evidence type="ECO:0000313" key="4">
    <source>
        <dbReference type="EMBL" id="MCZ4522344.1"/>
    </source>
</evidence>
<protein>
    <submittedName>
        <fullName evidence="4">Primosome assembly protein PriA</fullName>
    </submittedName>
</protein>
<keyword evidence="2" id="KW-0067">ATP-binding</keyword>
<proteinExistence type="predicted"/>
<evidence type="ECO:0000256" key="3">
    <source>
        <dbReference type="ARBA" id="ARBA00023125"/>
    </source>
</evidence>
<evidence type="ECO:0000313" key="5">
    <source>
        <dbReference type="Proteomes" id="UP001081071"/>
    </source>
</evidence>
<dbReference type="EMBL" id="JAPWIJ010000061">
    <property type="protein sequence ID" value="MCZ4522344.1"/>
    <property type="molecule type" value="Genomic_DNA"/>
</dbReference>
<dbReference type="Proteomes" id="UP001081071">
    <property type="component" value="Unassembled WGS sequence"/>
</dbReference>
<reference evidence="4" key="1">
    <citation type="submission" date="2022-12" db="EMBL/GenBank/DDBJ databases">
        <authorList>
            <person name="Krivoruchko A.V."/>
            <person name="Elkin A."/>
        </authorList>
    </citation>
    <scope>NUCLEOTIDE SEQUENCE</scope>
    <source>
        <strain evidence="4">IEGM 1391</strain>
    </source>
</reference>
<keyword evidence="1" id="KW-0547">Nucleotide-binding</keyword>
<keyword evidence="5" id="KW-1185">Reference proteome</keyword>
<sequence length="69" mass="6972">PAVVVGTRSAVCAPVSTLGMIASWDDGDDSFAEPRSPYPHAREVALLRAHVSGAAVVIGGHSSTAEAEA</sequence>
<dbReference type="PANTHER" id="PTHR30580">
    <property type="entry name" value="PRIMOSOMAL PROTEIN N"/>
    <property type="match status" value="1"/>
</dbReference>
<dbReference type="InterPro" id="IPR027417">
    <property type="entry name" value="P-loop_NTPase"/>
</dbReference>
<dbReference type="PANTHER" id="PTHR30580:SF0">
    <property type="entry name" value="PRIMOSOMAL PROTEIN N"/>
    <property type="match status" value="1"/>
</dbReference>
<accession>A0ABT4MMX3</accession>
<name>A0ABT4MMX3_9NOCA</name>
<organism evidence="4 5">
    <name type="scientific">Rhodococcus ruber</name>
    <dbReference type="NCBI Taxonomy" id="1830"/>
    <lineage>
        <taxon>Bacteria</taxon>
        <taxon>Bacillati</taxon>
        <taxon>Actinomycetota</taxon>
        <taxon>Actinomycetes</taxon>
        <taxon>Mycobacteriales</taxon>
        <taxon>Nocardiaceae</taxon>
        <taxon>Rhodococcus</taxon>
    </lineage>
</organism>